<evidence type="ECO:0000313" key="2">
    <source>
        <dbReference type="Proteomes" id="UP000278673"/>
    </source>
</evidence>
<reference evidence="1 2" key="1">
    <citation type="submission" date="2018-10" db="EMBL/GenBank/DDBJ databases">
        <title>Isolation, diversity and antifungal activity of actinobacteria from wheat.</title>
        <authorList>
            <person name="Han C."/>
        </authorList>
    </citation>
    <scope>NUCLEOTIDE SEQUENCE [LARGE SCALE GENOMIC DNA]</scope>
    <source>
        <strain evidence="1 2">NEAU-YY642</strain>
    </source>
</reference>
<dbReference type="RefSeq" id="WP_122181835.1">
    <property type="nucleotide sequence ID" value="NZ_RFFJ01000002.1"/>
</dbReference>
<proteinExistence type="predicted"/>
<dbReference type="EMBL" id="RFFJ01000002">
    <property type="protein sequence ID" value="RMI46488.1"/>
    <property type="molecule type" value="Genomic_DNA"/>
</dbReference>
<gene>
    <name evidence="1" type="ORF">EBN88_00960</name>
</gene>
<accession>A0A3M2MGV7</accession>
<evidence type="ECO:0000313" key="1">
    <source>
        <dbReference type="EMBL" id="RMI46488.1"/>
    </source>
</evidence>
<dbReference type="Proteomes" id="UP000278673">
    <property type="component" value="Unassembled WGS sequence"/>
</dbReference>
<keyword evidence="2" id="KW-1185">Reference proteome</keyword>
<dbReference type="AlphaFoldDB" id="A0A3M2MGV7"/>
<name>A0A3M2MGV7_9ACTN</name>
<protein>
    <submittedName>
        <fullName evidence="1">Uncharacterized protein</fullName>
    </submittedName>
</protein>
<sequence>MELQSAIALVTAAAGSVANEAGRHAWESLLSLTRRITGRADPDPDDTKSVRVLVGEIRDRAEADKEFADQLRDWARTHKPALDAQQSTVNNVIAGEAQVTGPVVQAQNITGPVTFGS</sequence>
<comment type="caution">
    <text evidence="1">The sequence shown here is derived from an EMBL/GenBank/DDBJ whole genome shotgun (WGS) entry which is preliminary data.</text>
</comment>
<organism evidence="1 2">
    <name type="scientific">Streptomyces triticirhizae</name>
    <dbReference type="NCBI Taxonomy" id="2483353"/>
    <lineage>
        <taxon>Bacteria</taxon>
        <taxon>Bacillati</taxon>
        <taxon>Actinomycetota</taxon>
        <taxon>Actinomycetes</taxon>
        <taxon>Kitasatosporales</taxon>
        <taxon>Streptomycetaceae</taxon>
        <taxon>Streptomyces</taxon>
    </lineage>
</organism>